<evidence type="ECO:0000259" key="1">
    <source>
        <dbReference type="PROSITE" id="PS51819"/>
    </source>
</evidence>
<reference evidence="2 3" key="1">
    <citation type="submission" date="2018-01" db="EMBL/GenBank/DDBJ databases">
        <title>Cryobacterium sp. nov., from glaciers in China.</title>
        <authorList>
            <person name="Liu Q."/>
            <person name="Xin Y.-H."/>
        </authorList>
    </citation>
    <scope>NUCLEOTIDE SEQUENCE [LARGE SCALE GENOMIC DNA]</scope>
    <source>
        <strain evidence="2 3">TMN-42</strain>
    </source>
</reference>
<gene>
    <name evidence="2" type="ORF">C3B61_00125</name>
</gene>
<dbReference type="EMBL" id="PPXD01000001">
    <property type="protein sequence ID" value="POH70070.1"/>
    <property type="molecule type" value="Genomic_DNA"/>
</dbReference>
<dbReference type="PROSITE" id="PS51819">
    <property type="entry name" value="VOC"/>
    <property type="match status" value="1"/>
</dbReference>
<protein>
    <submittedName>
        <fullName evidence="2">Glyoxalase</fullName>
    </submittedName>
</protein>
<dbReference type="Gene3D" id="3.10.180.10">
    <property type="entry name" value="2,3-Dihydroxybiphenyl 1,2-Dioxygenase, domain 1"/>
    <property type="match status" value="1"/>
</dbReference>
<sequence length="128" mass="13730">MTASELTYLRGFSGFAVPDLEAARGFYRDVLGLDVVDNPMGLLEITLPGGAMVIVYPKEDHEPAVFTILNLAVADIELSVDALVERGVEMLRYDGFEQDERGIVHGGGMPTGGWFADPAGNVIAVMEA</sequence>
<keyword evidence="3" id="KW-1185">Reference proteome</keyword>
<dbReference type="Pfam" id="PF00903">
    <property type="entry name" value="Glyoxalase"/>
    <property type="match status" value="1"/>
</dbReference>
<organism evidence="2 3">
    <name type="scientific">Cryobacterium zongtaii</name>
    <dbReference type="NCBI Taxonomy" id="1259217"/>
    <lineage>
        <taxon>Bacteria</taxon>
        <taxon>Bacillati</taxon>
        <taxon>Actinomycetota</taxon>
        <taxon>Actinomycetes</taxon>
        <taxon>Micrococcales</taxon>
        <taxon>Microbacteriaceae</taxon>
        <taxon>Cryobacterium</taxon>
    </lineage>
</organism>
<proteinExistence type="predicted"/>
<comment type="caution">
    <text evidence="2">The sequence shown here is derived from an EMBL/GenBank/DDBJ whole genome shotgun (WGS) entry which is preliminary data.</text>
</comment>
<evidence type="ECO:0000313" key="2">
    <source>
        <dbReference type="EMBL" id="POH70070.1"/>
    </source>
</evidence>
<dbReference type="SUPFAM" id="SSF54593">
    <property type="entry name" value="Glyoxalase/Bleomycin resistance protein/Dihydroxybiphenyl dioxygenase"/>
    <property type="match status" value="1"/>
</dbReference>
<dbReference type="RefSeq" id="WP_103459123.1">
    <property type="nucleotide sequence ID" value="NZ_PPXD01000001.1"/>
</dbReference>
<dbReference type="InterPro" id="IPR004360">
    <property type="entry name" value="Glyas_Fos-R_dOase_dom"/>
</dbReference>
<name>A0A2S3ZMC9_9MICO</name>
<feature type="domain" description="VOC" evidence="1">
    <location>
        <begin position="5"/>
        <end position="128"/>
    </location>
</feature>
<dbReference type="InterPro" id="IPR037523">
    <property type="entry name" value="VOC_core"/>
</dbReference>
<dbReference type="AlphaFoldDB" id="A0A2S3ZMC9"/>
<accession>A0A2S3ZMC9</accession>
<dbReference type="InterPro" id="IPR029068">
    <property type="entry name" value="Glyas_Bleomycin-R_OHBP_Dase"/>
</dbReference>
<dbReference type="Proteomes" id="UP000237340">
    <property type="component" value="Unassembled WGS sequence"/>
</dbReference>
<evidence type="ECO:0000313" key="3">
    <source>
        <dbReference type="Proteomes" id="UP000237340"/>
    </source>
</evidence>